<feature type="domain" description="HTH cro/C1-type" evidence="2">
    <location>
        <begin position="5"/>
        <end position="59"/>
    </location>
</feature>
<accession>C7XUX9</accession>
<dbReference type="PANTHER" id="PTHR46558">
    <property type="entry name" value="TRACRIPTIONAL REGULATORY PROTEIN-RELATED-RELATED"/>
    <property type="match status" value="1"/>
</dbReference>
<dbReference type="InterPro" id="IPR001387">
    <property type="entry name" value="Cro/C1-type_HTH"/>
</dbReference>
<dbReference type="Pfam" id="PF01381">
    <property type="entry name" value="HTH_3"/>
    <property type="match status" value="1"/>
</dbReference>
<name>C7XUX9_9LACO</name>
<dbReference type="SMART" id="SM00530">
    <property type="entry name" value="HTH_XRE"/>
    <property type="match status" value="1"/>
</dbReference>
<dbReference type="Gene3D" id="1.10.260.40">
    <property type="entry name" value="lambda repressor-like DNA-binding domains"/>
    <property type="match status" value="1"/>
</dbReference>
<evidence type="ECO:0000313" key="3">
    <source>
        <dbReference type="EMBL" id="EEU31090.1"/>
    </source>
</evidence>
<dbReference type="InterPro" id="IPR010982">
    <property type="entry name" value="Lambda_DNA-bd_dom_sf"/>
</dbReference>
<dbReference type="SUPFAM" id="SSF47413">
    <property type="entry name" value="lambda repressor-like DNA-binding domains"/>
    <property type="match status" value="1"/>
</dbReference>
<evidence type="ECO:0000313" key="4">
    <source>
        <dbReference type="Proteomes" id="UP000003987"/>
    </source>
</evidence>
<keyword evidence="1 3" id="KW-0238">DNA-binding</keyword>
<gene>
    <name evidence="3" type="ORF">HMPREF0501_00495</name>
</gene>
<keyword evidence="4" id="KW-1185">Reference proteome</keyword>
<dbReference type="EMBL" id="GG698802">
    <property type="protein sequence ID" value="EEU31090.1"/>
    <property type="molecule type" value="Genomic_DNA"/>
</dbReference>
<protein>
    <submittedName>
        <fullName evidence="3">DNA-binding helix-turn-helix protein</fullName>
    </submittedName>
</protein>
<dbReference type="Proteomes" id="UP000003987">
    <property type="component" value="Unassembled WGS sequence"/>
</dbReference>
<sequence length="71" mass="8177">MKKDLMQLRKDAGLSRFQLARKLNNTPNSIYNWEKGISKPSAESIYNMAKIFKVSTDEIFLALNTTNVVRQ</sequence>
<dbReference type="RefSeq" id="WP_006916282.1">
    <property type="nucleotide sequence ID" value="NZ_GG698802.1"/>
</dbReference>
<organism evidence="3 4">
    <name type="scientific">Limosilactobacillus coleohominis 101-4-CHN</name>
    <dbReference type="NCBI Taxonomy" id="575594"/>
    <lineage>
        <taxon>Bacteria</taxon>
        <taxon>Bacillati</taxon>
        <taxon>Bacillota</taxon>
        <taxon>Bacilli</taxon>
        <taxon>Lactobacillales</taxon>
        <taxon>Lactobacillaceae</taxon>
        <taxon>Limosilactobacillus</taxon>
    </lineage>
</organism>
<dbReference type="PROSITE" id="PS50943">
    <property type="entry name" value="HTH_CROC1"/>
    <property type="match status" value="1"/>
</dbReference>
<proteinExistence type="predicted"/>
<reference evidence="3 4" key="1">
    <citation type="submission" date="2009-06" db="EMBL/GenBank/DDBJ databases">
        <title>The Genome Sequence of Lactobacillus coleohominis strain 101-4-CHN.</title>
        <authorList>
            <consortium name="The Broad Institute Genome Sequencing Platform"/>
            <person name="Ward D."/>
            <person name="Young S.K."/>
            <person name="Zeng Q."/>
            <person name="Koehrsen M."/>
            <person name="Alvarado L."/>
            <person name="Berlin A."/>
            <person name="Borenstein D."/>
            <person name="Chen Z."/>
            <person name="Engels R."/>
            <person name="Freedman E."/>
            <person name="Gellesch M."/>
            <person name="Goldberg J."/>
            <person name="Griggs A."/>
            <person name="Gujja S."/>
            <person name="Heiman D."/>
            <person name="Hepburn T."/>
            <person name="Howarth C."/>
            <person name="Jen D."/>
            <person name="Larson L."/>
            <person name="Lewis B."/>
            <person name="Mehta T."/>
            <person name="Park D."/>
            <person name="Pearson M."/>
            <person name="Roberts A."/>
            <person name="Saif S."/>
            <person name="Shea T."/>
            <person name="Shenoy N."/>
            <person name="Sisk P."/>
            <person name="Stolte C."/>
            <person name="Sykes S."/>
            <person name="Walk T."/>
            <person name="White J."/>
            <person name="Yandava C."/>
            <person name="Liu Y."/>
            <person name="Xu Q."/>
            <person name="Lander E."/>
            <person name="Nusbaum C."/>
            <person name="Galagan J."/>
            <person name="Birren B."/>
        </authorList>
    </citation>
    <scope>NUCLEOTIDE SEQUENCE [LARGE SCALE GENOMIC DNA]</scope>
    <source>
        <strain evidence="3 4">101-4-CHN</strain>
    </source>
</reference>
<dbReference type="AlphaFoldDB" id="C7XUX9"/>
<dbReference type="GO" id="GO:0003677">
    <property type="term" value="F:DNA binding"/>
    <property type="evidence" value="ECO:0007669"/>
    <property type="project" value="UniProtKB-KW"/>
</dbReference>
<dbReference type="PANTHER" id="PTHR46558:SF4">
    <property type="entry name" value="DNA-BIDING PHAGE PROTEIN"/>
    <property type="match status" value="1"/>
</dbReference>
<dbReference type="STRING" id="575594.HMPREF0501_00495"/>
<dbReference type="HOGENOM" id="CLU_066192_62_3_9"/>
<evidence type="ECO:0000259" key="2">
    <source>
        <dbReference type="PROSITE" id="PS50943"/>
    </source>
</evidence>
<dbReference type="OrthoDB" id="9805856at2"/>
<dbReference type="CDD" id="cd00093">
    <property type="entry name" value="HTH_XRE"/>
    <property type="match status" value="1"/>
</dbReference>
<evidence type="ECO:0000256" key="1">
    <source>
        <dbReference type="ARBA" id="ARBA00023125"/>
    </source>
</evidence>